<dbReference type="OrthoDB" id="8388660at2"/>
<keyword evidence="1" id="KW-0472">Membrane</keyword>
<proteinExistence type="predicted"/>
<keyword evidence="1" id="KW-0812">Transmembrane</keyword>
<name>A0A6N8SL68_9HYPH</name>
<evidence type="ECO:0000256" key="1">
    <source>
        <dbReference type="SAM" id="Phobius"/>
    </source>
</evidence>
<keyword evidence="3" id="KW-1185">Reference proteome</keyword>
<reference evidence="2 3" key="1">
    <citation type="submission" date="2019-12" db="EMBL/GenBank/DDBJ databases">
        <title>Shinella kummerowiae sp. nov., a symbiotic bacterium isolated from root nodules of the herbal legume Kummerowia stipulacea.</title>
        <authorList>
            <person name="Gao J."/>
        </authorList>
    </citation>
    <scope>NUCLEOTIDE SEQUENCE [LARGE SCALE GENOMIC DNA]</scope>
    <source>
        <strain evidence="2 3">CCBAU 25048</strain>
    </source>
</reference>
<accession>A0A6N8SL68</accession>
<feature type="transmembrane region" description="Helical" evidence="1">
    <location>
        <begin position="40"/>
        <end position="59"/>
    </location>
</feature>
<dbReference type="Proteomes" id="UP000435802">
    <property type="component" value="Unassembled WGS sequence"/>
</dbReference>
<evidence type="ECO:0000313" key="3">
    <source>
        <dbReference type="Proteomes" id="UP000435802"/>
    </source>
</evidence>
<evidence type="ECO:0000313" key="2">
    <source>
        <dbReference type="EMBL" id="MXN47590.1"/>
    </source>
</evidence>
<dbReference type="RefSeq" id="WP_160861117.1">
    <property type="nucleotide sequence ID" value="NZ_WUMK01000008.1"/>
</dbReference>
<organism evidence="2 3">
    <name type="scientific">Shinella kummerowiae</name>
    <dbReference type="NCBI Taxonomy" id="417745"/>
    <lineage>
        <taxon>Bacteria</taxon>
        <taxon>Pseudomonadati</taxon>
        <taxon>Pseudomonadota</taxon>
        <taxon>Alphaproteobacteria</taxon>
        <taxon>Hyphomicrobiales</taxon>
        <taxon>Rhizobiaceae</taxon>
        <taxon>Shinella</taxon>
    </lineage>
</organism>
<gene>
    <name evidence="2" type="ORF">GR138_20520</name>
</gene>
<comment type="caution">
    <text evidence="2">The sequence shown here is derived from an EMBL/GenBank/DDBJ whole genome shotgun (WGS) entry which is preliminary data.</text>
</comment>
<dbReference type="EMBL" id="WUMK01000008">
    <property type="protein sequence ID" value="MXN47590.1"/>
    <property type="molecule type" value="Genomic_DNA"/>
</dbReference>
<protein>
    <submittedName>
        <fullName evidence="2">Uncharacterized protein</fullName>
    </submittedName>
</protein>
<dbReference type="AlphaFoldDB" id="A0A6N8SL68"/>
<sequence>MSLSALLMAFYTLIALLFIDCSLREGAEKGGRWDVDRVLGLLLCIAWPLALAGTLLVAYQEREIG</sequence>
<keyword evidence="1" id="KW-1133">Transmembrane helix</keyword>